<evidence type="ECO:0000256" key="1">
    <source>
        <dbReference type="SAM" id="MobiDB-lite"/>
    </source>
</evidence>
<evidence type="ECO:0000313" key="3">
    <source>
        <dbReference type="Proteomes" id="UP000287651"/>
    </source>
</evidence>
<evidence type="ECO:0000313" key="2">
    <source>
        <dbReference type="EMBL" id="RRT74211.1"/>
    </source>
</evidence>
<dbReference type="AlphaFoldDB" id="A0A427ADI6"/>
<dbReference type="EMBL" id="AMZH03002847">
    <property type="protein sequence ID" value="RRT74211.1"/>
    <property type="molecule type" value="Genomic_DNA"/>
</dbReference>
<reference evidence="2 3" key="1">
    <citation type="journal article" date="2014" name="Agronomy (Basel)">
        <title>A Draft Genome Sequence for Ensete ventricosum, the Drought-Tolerant Tree Against Hunger.</title>
        <authorList>
            <person name="Harrison J."/>
            <person name="Moore K.A."/>
            <person name="Paszkiewicz K."/>
            <person name="Jones T."/>
            <person name="Grant M."/>
            <person name="Ambacheew D."/>
            <person name="Muzemil S."/>
            <person name="Studholme D.J."/>
        </authorList>
    </citation>
    <scope>NUCLEOTIDE SEQUENCE [LARGE SCALE GENOMIC DNA]</scope>
</reference>
<feature type="compositionally biased region" description="Basic and acidic residues" evidence="1">
    <location>
        <begin position="22"/>
        <end position="39"/>
    </location>
</feature>
<name>A0A427ADI6_ENSVE</name>
<comment type="caution">
    <text evidence="2">The sequence shown here is derived from an EMBL/GenBank/DDBJ whole genome shotgun (WGS) entry which is preliminary data.</text>
</comment>
<organism evidence="2 3">
    <name type="scientific">Ensete ventricosum</name>
    <name type="common">Abyssinian banana</name>
    <name type="synonym">Musa ensete</name>
    <dbReference type="NCBI Taxonomy" id="4639"/>
    <lineage>
        <taxon>Eukaryota</taxon>
        <taxon>Viridiplantae</taxon>
        <taxon>Streptophyta</taxon>
        <taxon>Embryophyta</taxon>
        <taxon>Tracheophyta</taxon>
        <taxon>Spermatophyta</taxon>
        <taxon>Magnoliopsida</taxon>
        <taxon>Liliopsida</taxon>
        <taxon>Zingiberales</taxon>
        <taxon>Musaceae</taxon>
        <taxon>Ensete</taxon>
    </lineage>
</organism>
<feature type="region of interest" description="Disordered" evidence="1">
    <location>
        <begin position="1"/>
        <end position="88"/>
    </location>
</feature>
<sequence length="133" mass="14408">MMPRACAGAKAGAINRPFLGKPESESDSEGRPKAAEVGRRRSVAGISSTSDGQLPIRSCAGPPHYGVAPPPPYRPLRVRPRKEGRGMRVQSTELMAGEKERKRAAMMGAGWRAISHCMLHAACWRMRKEGIDG</sequence>
<accession>A0A427ADI6</accession>
<protein>
    <submittedName>
        <fullName evidence="2">Uncharacterized protein</fullName>
    </submittedName>
</protein>
<dbReference type="Proteomes" id="UP000287651">
    <property type="component" value="Unassembled WGS sequence"/>
</dbReference>
<proteinExistence type="predicted"/>
<gene>
    <name evidence="2" type="ORF">B296_00015857</name>
</gene>